<evidence type="ECO:0000313" key="7">
    <source>
        <dbReference type="EMBL" id="KZV83311.1"/>
    </source>
</evidence>
<keyword evidence="8" id="KW-1185">Reference proteome</keyword>
<accession>A0A165CWN5</accession>
<name>A0A165CWN5_EXIGL</name>
<feature type="signal peptide" evidence="5">
    <location>
        <begin position="1"/>
        <end position="23"/>
    </location>
</feature>
<dbReference type="OrthoDB" id="3236174at2759"/>
<dbReference type="PANTHER" id="PTHR44329:SF288">
    <property type="entry name" value="MITOGEN-ACTIVATED PROTEIN KINASE KINASE KINASE 20"/>
    <property type="match status" value="1"/>
</dbReference>
<protein>
    <submittedName>
        <fullName evidence="7">Kinase-like protein</fullName>
    </submittedName>
</protein>
<keyword evidence="5" id="KW-0732">Signal</keyword>
<dbReference type="PROSITE" id="PS00108">
    <property type="entry name" value="PROTEIN_KINASE_ST"/>
    <property type="match status" value="1"/>
</dbReference>
<evidence type="ECO:0000313" key="8">
    <source>
        <dbReference type="Proteomes" id="UP000077266"/>
    </source>
</evidence>
<evidence type="ECO:0000256" key="4">
    <source>
        <dbReference type="ARBA" id="ARBA00022840"/>
    </source>
</evidence>
<keyword evidence="2" id="KW-0547">Nucleotide-binding</keyword>
<dbReference type="SMART" id="SM00220">
    <property type="entry name" value="S_TKc"/>
    <property type="match status" value="1"/>
</dbReference>
<evidence type="ECO:0000259" key="6">
    <source>
        <dbReference type="PROSITE" id="PS50011"/>
    </source>
</evidence>
<dbReference type="PANTHER" id="PTHR44329">
    <property type="entry name" value="SERINE/THREONINE-PROTEIN KINASE TNNI3K-RELATED"/>
    <property type="match status" value="1"/>
</dbReference>
<evidence type="ECO:0000256" key="1">
    <source>
        <dbReference type="ARBA" id="ARBA00022679"/>
    </source>
</evidence>
<feature type="domain" description="Protein kinase" evidence="6">
    <location>
        <begin position="14"/>
        <end position="224"/>
    </location>
</feature>
<dbReference type="SUPFAM" id="SSF56112">
    <property type="entry name" value="Protein kinase-like (PK-like)"/>
    <property type="match status" value="1"/>
</dbReference>
<proteinExistence type="predicted"/>
<sequence length="224" mass="25092">MDLCRPYAPLGLWLSWFKGLAAGTSVDAAELERLWRSSPQTSSTSSPIWLAGLDITLEISNISTHPCRRGGMADVYDADWITSRRKQREIEVWKQLRHTNILPFCGLYTGPLWKLPALVSPWCRNGDVNSYLKSAESRGCAVMKSMKLDLIAQIFAGIEYLHTRTPKIVHADIKGANVLISDHGVARLSDFGFASALAEDHVYSTQHSVCGTWRWMAPELHDLH</sequence>
<dbReference type="InParanoid" id="A0A165CWN5"/>
<organism evidence="7 8">
    <name type="scientific">Exidia glandulosa HHB12029</name>
    <dbReference type="NCBI Taxonomy" id="1314781"/>
    <lineage>
        <taxon>Eukaryota</taxon>
        <taxon>Fungi</taxon>
        <taxon>Dikarya</taxon>
        <taxon>Basidiomycota</taxon>
        <taxon>Agaricomycotina</taxon>
        <taxon>Agaricomycetes</taxon>
        <taxon>Auriculariales</taxon>
        <taxon>Exidiaceae</taxon>
        <taxon>Exidia</taxon>
    </lineage>
</organism>
<keyword evidence="4" id="KW-0067">ATP-binding</keyword>
<keyword evidence="1" id="KW-0808">Transferase</keyword>
<dbReference type="InterPro" id="IPR008271">
    <property type="entry name" value="Ser/Thr_kinase_AS"/>
</dbReference>
<evidence type="ECO:0000256" key="5">
    <source>
        <dbReference type="SAM" id="SignalP"/>
    </source>
</evidence>
<dbReference type="Gene3D" id="1.10.510.10">
    <property type="entry name" value="Transferase(Phosphotransferase) domain 1"/>
    <property type="match status" value="1"/>
</dbReference>
<dbReference type="Proteomes" id="UP000077266">
    <property type="component" value="Unassembled WGS sequence"/>
</dbReference>
<evidence type="ECO:0000256" key="3">
    <source>
        <dbReference type="ARBA" id="ARBA00022777"/>
    </source>
</evidence>
<dbReference type="InterPro" id="IPR011009">
    <property type="entry name" value="Kinase-like_dom_sf"/>
</dbReference>
<keyword evidence="3 7" id="KW-0418">Kinase</keyword>
<dbReference type="InterPro" id="IPR051681">
    <property type="entry name" value="Ser/Thr_Kinases-Pseudokinases"/>
</dbReference>
<evidence type="ECO:0000256" key="2">
    <source>
        <dbReference type="ARBA" id="ARBA00022741"/>
    </source>
</evidence>
<dbReference type="PROSITE" id="PS50011">
    <property type="entry name" value="PROTEIN_KINASE_DOM"/>
    <property type="match status" value="1"/>
</dbReference>
<dbReference type="GO" id="GO:0005524">
    <property type="term" value="F:ATP binding"/>
    <property type="evidence" value="ECO:0007669"/>
    <property type="project" value="UniProtKB-KW"/>
</dbReference>
<reference evidence="7 8" key="1">
    <citation type="journal article" date="2016" name="Mol. Biol. Evol.">
        <title>Comparative Genomics of Early-Diverging Mushroom-Forming Fungi Provides Insights into the Origins of Lignocellulose Decay Capabilities.</title>
        <authorList>
            <person name="Nagy L.G."/>
            <person name="Riley R."/>
            <person name="Tritt A."/>
            <person name="Adam C."/>
            <person name="Daum C."/>
            <person name="Floudas D."/>
            <person name="Sun H."/>
            <person name="Yadav J.S."/>
            <person name="Pangilinan J."/>
            <person name="Larsson K.H."/>
            <person name="Matsuura K."/>
            <person name="Barry K."/>
            <person name="Labutti K."/>
            <person name="Kuo R."/>
            <person name="Ohm R.A."/>
            <person name="Bhattacharya S.S."/>
            <person name="Shirouzu T."/>
            <person name="Yoshinaga Y."/>
            <person name="Martin F.M."/>
            <person name="Grigoriev I.V."/>
            <person name="Hibbett D.S."/>
        </authorList>
    </citation>
    <scope>NUCLEOTIDE SEQUENCE [LARGE SCALE GENOMIC DNA]</scope>
    <source>
        <strain evidence="7 8">HHB12029</strain>
    </source>
</reference>
<dbReference type="AlphaFoldDB" id="A0A165CWN5"/>
<feature type="chain" id="PRO_5007856200" evidence="5">
    <location>
        <begin position="24"/>
        <end position="224"/>
    </location>
</feature>
<dbReference type="GO" id="GO:0004674">
    <property type="term" value="F:protein serine/threonine kinase activity"/>
    <property type="evidence" value="ECO:0007669"/>
    <property type="project" value="TreeGrafter"/>
</dbReference>
<gene>
    <name evidence="7" type="ORF">EXIGLDRAFT_754478</name>
</gene>
<dbReference type="Pfam" id="PF00069">
    <property type="entry name" value="Pkinase"/>
    <property type="match status" value="1"/>
</dbReference>
<dbReference type="EMBL" id="KV426279">
    <property type="protein sequence ID" value="KZV83311.1"/>
    <property type="molecule type" value="Genomic_DNA"/>
</dbReference>
<dbReference type="InterPro" id="IPR000719">
    <property type="entry name" value="Prot_kinase_dom"/>
</dbReference>
<feature type="non-terminal residue" evidence="7">
    <location>
        <position position="224"/>
    </location>
</feature>